<evidence type="ECO:0000313" key="3">
    <source>
        <dbReference type="EMBL" id="KAK6216707.1"/>
    </source>
</evidence>
<sequence length="1461" mass="163808">MSTSSQSHVAAITQTVNALLLRTFALLQTPLSVLTLHRALNSADQALATASHFHRFDLEARAHLYRGHVLRAWGRWRAAHAAYVRAASARGLGFSDTDIRSLTRDCIEMIRFEDEREERLRRAHRTAKQGKEGTKVVRFSDEQRILAVFQYRNDDNESTRSGESADEKYLILDSNGEVVGSRENLPDLRSGGDVRNTGGDNNDKPVSSGFGGDVTSTMGPETPYFPDNGAEPAPDPGKGQSTISPTGKAETKEDTSGWTKGTTDTLPLGKTRQEDTHAGLDRTTASQRENYLAWYPPGGASSLRSALTDDITASFRQTEAGREDFRTHQHPGNSGVVFGAEIISPLSLNHSPGAGAASHGPHGGGARPAVEDLSPEDPAFAFGRRNAGLTNFPDLASHADPRPLSPVSHPPGKLDTGGRRGRSERPRRVASRSRWGEGESASADIEDSPAFGEQRRREEDAEESGGQGGRYHLSEDPWPNQADASSTTIIQTPVPTRPARLDSWMSPEFAPEPLRSNPPYPSSNPSPQQQSQRSSPQTAIPIINHSSFRPVPALLAYKNEPPRAGRGFDSRRARAPPPGSSARTHLFVKPQFLPRGIIEHAEIIAAYNKAFDATPETTKMLLGARHRYPNYARDEAARYRKLEFEAETGESMSNEAYYALFDLETANDGMISALLEWMQGRKWVKVPFVNRILHQVCRLMFTSAQEEARLRLRFRRDCDALRDEVEAADEDIKMERMEYSWQRMDAAMKRLHRLVTENSDEFRAKPEVLYYCTMDAGKWGLLSHRFTCLLRTRKDIEDAIKERGEALKEDLGRLELVHNKLAENDGETRDYLRLRKEKTQDPKAFLSDHQTLLEEARRIDEEINLEEEVRHATTSKFLEAATHRRSRRGESAVAMDEAVTSLPSPSFPVFPSPQMLDSREVQSMPPDPVPVPSNDASTGGPVESGPDMFRPFRLNLTKPVTPGPPDPSRVPDDPPANPFPSRPGQLAPKRRPNFSDPWHHAELVRPRGPCTRCQALEQEIKAKQDEIDKGRSVNEVRLAEMEQLKKAIKAFGNKNLEEAFKQLDVYQDMVRMEMRQALEFALPALEMHGRRAYDHTNVLETSLCYWKTGGSTKNLMAELEPMVRSVKRLASAFDDLRFQVTGQLKQIDAKKEGRLSLLDENTRLKRLVQTLETKVDVLSKGKEERAEARNLEKHDEDLQAEAKAEAAKLKWTSRPKRYGSNSGSQNSDKISQLREDMLDALSRAGLKPYESFDTEAKRVLPSLAQSILWPKKPLATNQTPEEGLRAIWRLAAFSRKRKDVVAALKRGDVNRASEMLKHLQMWDEEVGPWQKEDQGAEARRTINFLSSYTNLELGKVEGFSPGSSERRYAAKTLFDQAVSSGGQETQASWSHLRQHLGDCLQDGNEEEPACECKYKPRICPKHRREGGGRYHNFMEVDDPQQAEMELPQEAINSLRDHARVM</sequence>
<feature type="compositionally biased region" description="Polar residues" evidence="2">
    <location>
        <begin position="1219"/>
        <end position="1230"/>
    </location>
</feature>
<feature type="region of interest" description="Disordered" evidence="2">
    <location>
        <begin position="180"/>
        <end position="284"/>
    </location>
</feature>
<evidence type="ECO:0000256" key="2">
    <source>
        <dbReference type="SAM" id="MobiDB-lite"/>
    </source>
</evidence>
<feature type="compositionally biased region" description="Low complexity" evidence="2">
    <location>
        <begin position="525"/>
        <end position="537"/>
    </location>
</feature>
<feature type="compositionally biased region" description="Basic and acidic residues" evidence="2">
    <location>
        <begin position="416"/>
        <end position="427"/>
    </location>
</feature>
<feature type="region of interest" description="Disordered" evidence="2">
    <location>
        <begin position="1211"/>
        <end position="1230"/>
    </location>
</feature>
<dbReference type="EMBL" id="JASAOK010000039">
    <property type="protein sequence ID" value="KAK6216707.1"/>
    <property type="molecule type" value="Genomic_DNA"/>
</dbReference>
<keyword evidence="1" id="KW-0175">Coiled coil</keyword>
<protein>
    <submittedName>
        <fullName evidence="3">Uncharacterized protein</fullName>
    </submittedName>
</protein>
<feature type="compositionally biased region" description="Pro residues" evidence="2">
    <location>
        <begin position="961"/>
        <end position="981"/>
    </location>
</feature>
<feature type="compositionally biased region" description="Polar residues" evidence="2">
    <location>
        <begin position="256"/>
        <end position="265"/>
    </location>
</feature>
<proteinExistence type="predicted"/>
<keyword evidence="4" id="KW-1185">Reference proteome</keyword>
<reference evidence="3 4" key="1">
    <citation type="submission" date="2023-04" db="EMBL/GenBank/DDBJ databases">
        <title>Colletotrichum tabacum stain YC1 causing leaf anthracnose on Nicotiana tabacum(L.) cv.</title>
        <authorList>
            <person name="Ji Z."/>
            <person name="Wang M."/>
            <person name="Zhang J."/>
            <person name="Wang N."/>
            <person name="Zhou Z."/>
        </authorList>
    </citation>
    <scope>NUCLEOTIDE SEQUENCE [LARGE SCALE GENOMIC DNA]</scope>
    <source>
        <strain evidence="3 4">YC1</strain>
    </source>
</reference>
<feature type="region of interest" description="Disordered" evidence="2">
    <location>
        <begin position="881"/>
        <end position="996"/>
    </location>
</feature>
<feature type="region of interest" description="Disordered" evidence="2">
    <location>
        <begin position="559"/>
        <end position="584"/>
    </location>
</feature>
<gene>
    <name evidence="3" type="ORF">QIS74_06821</name>
</gene>
<organism evidence="3 4">
    <name type="scientific">Colletotrichum tabaci</name>
    <dbReference type="NCBI Taxonomy" id="1209068"/>
    <lineage>
        <taxon>Eukaryota</taxon>
        <taxon>Fungi</taxon>
        <taxon>Dikarya</taxon>
        <taxon>Ascomycota</taxon>
        <taxon>Pezizomycotina</taxon>
        <taxon>Sordariomycetes</taxon>
        <taxon>Hypocreomycetidae</taxon>
        <taxon>Glomerellales</taxon>
        <taxon>Glomerellaceae</taxon>
        <taxon>Colletotrichum</taxon>
        <taxon>Colletotrichum destructivum species complex</taxon>
    </lineage>
</organism>
<feature type="compositionally biased region" description="Polar residues" evidence="2">
    <location>
        <begin position="482"/>
        <end position="494"/>
    </location>
</feature>
<feature type="region of interest" description="Disordered" evidence="2">
    <location>
        <begin position="346"/>
        <end position="537"/>
    </location>
</feature>
<feature type="compositionally biased region" description="Basic and acidic residues" evidence="2">
    <location>
        <begin position="560"/>
        <end position="572"/>
    </location>
</feature>
<feature type="compositionally biased region" description="Basic and acidic residues" evidence="2">
    <location>
        <begin position="271"/>
        <end position="280"/>
    </location>
</feature>
<evidence type="ECO:0000256" key="1">
    <source>
        <dbReference type="SAM" id="Coils"/>
    </source>
</evidence>
<name>A0AAV9TB27_9PEZI</name>
<evidence type="ECO:0000313" key="4">
    <source>
        <dbReference type="Proteomes" id="UP001327957"/>
    </source>
</evidence>
<accession>A0AAV9TB27</accession>
<feature type="coiled-coil region" evidence="1">
    <location>
        <begin position="711"/>
        <end position="738"/>
    </location>
</feature>
<feature type="coiled-coil region" evidence="1">
    <location>
        <begin position="1181"/>
        <end position="1208"/>
    </location>
</feature>
<feature type="compositionally biased region" description="Low complexity" evidence="2">
    <location>
        <begin position="350"/>
        <end position="360"/>
    </location>
</feature>
<dbReference type="Proteomes" id="UP001327957">
    <property type="component" value="Unassembled WGS sequence"/>
</dbReference>
<comment type="caution">
    <text evidence="3">The sequence shown here is derived from an EMBL/GenBank/DDBJ whole genome shotgun (WGS) entry which is preliminary data.</text>
</comment>